<gene>
    <name evidence="2" type="ORF">GCK72_003169</name>
</gene>
<feature type="domain" description="Sdz-33 F-box" evidence="1">
    <location>
        <begin position="58"/>
        <end position="112"/>
    </location>
</feature>
<evidence type="ECO:0000313" key="3">
    <source>
        <dbReference type="Proteomes" id="UP000483820"/>
    </source>
</evidence>
<dbReference type="GeneID" id="78773539"/>
<name>A0A6A5HXR9_CAERE</name>
<reference evidence="2 3" key="1">
    <citation type="submission" date="2019-12" db="EMBL/GenBank/DDBJ databases">
        <title>Chromosome-level assembly of the Caenorhabditis remanei genome.</title>
        <authorList>
            <person name="Teterina A.A."/>
            <person name="Willis J.H."/>
            <person name="Phillips P.C."/>
        </authorList>
    </citation>
    <scope>NUCLEOTIDE SEQUENCE [LARGE SCALE GENOMIC DNA]</scope>
    <source>
        <strain evidence="2 3">PX506</strain>
        <tissue evidence="2">Whole organism</tissue>
    </source>
</reference>
<dbReference type="RefSeq" id="XP_053592499.1">
    <property type="nucleotide sequence ID" value="XM_053723854.1"/>
</dbReference>
<dbReference type="InterPro" id="IPR012885">
    <property type="entry name" value="F-box_Sdz-33"/>
</dbReference>
<dbReference type="EMBL" id="WUAV01000001">
    <property type="protein sequence ID" value="KAF1771343.1"/>
    <property type="molecule type" value="Genomic_DNA"/>
</dbReference>
<dbReference type="AlphaFoldDB" id="A0A6A5HXR9"/>
<evidence type="ECO:0000313" key="2">
    <source>
        <dbReference type="EMBL" id="KAF1771343.1"/>
    </source>
</evidence>
<sequence length="163" mass="18653">MLFDLQVEFKTIIIDLNGSEDRILLWNQISNKLELVEDLVVFFGMNQLTPVFASWPQNINIMSSAWFTLEYVLACTCTRITLYWSHLGNKDLEVILKNLKTGGFRNLERLKIHGRNITNIGATILGMILSELDGMVFQTDDGLKKATITTSFQNIEMSVTRFE</sequence>
<organism evidence="2 3">
    <name type="scientific">Caenorhabditis remanei</name>
    <name type="common">Caenorhabditis vulgaris</name>
    <dbReference type="NCBI Taxonomy" id="31234"/>
    <lineage>
        <taxon>Eukaryota</taxon>
        <taxon>Metazoa</taxon>
        <taxon>Ecdysozoa</taxon>
        <taxon>Nematoda</taxon>
        <taxon>Chromadorea</taxon>
        <taxon>Rhabditida</taxon>
        <taxon>Rhabditina</taxon>
        <taxon>Rhabditomorpha</taxon>
        <taxon>Rhabditoidea</taxon>
        <taxon>Rhabditidae</taxon>
        <taxon>Peloderinae</taxon>
        <taxon>Caenorhabditis</taxon>
    </lineage>
</organism>
<accession>A0A6A5HXR9</accession>
<dbReference type="Pfam" id="PF07735">
    <property type="entry name" value="FBA_2"/>
    <property type="match status" value="1"/>
</dbReference>
<dbReference type="CTD" id="78773539"/>
<evidence type="ECO:0000259" key="1">
    <source>
        <dbReference type="Pfam" id="PF07735"/>
    </source>
</evidence>
<protein>
    <recommendedName>
        <fullName evidence="1">Sdz-33 F-box domain-containing protein</fullName>
    </recommendedName>
</protein>
<dbReference type="KEGG" id="crq:GCK72_003169"/>
<proteinExistence type="predicted"/>
<dbReference type="Proteomes" id="UP000483820">
    <property type="component" value="Chromosome I"/>
</dbReference>
<comment type="caution">
    <text evidence="2">The sequence shown here is derived from an EMBL/GenBank/DDBJ whole genome shotgun (WGS) entry which is preliminary data.</text>
</comment>